<gene>
    <name evidence="1" type="ORF">LCGC14_2703540</name>
</gene>
<comment type="caution">
    <text evidence="1">The sequence shown here is derived from an EMBL/GenBank/DDBJ whole genome shotgun (WGS) entry which is preliminary data.</text>
</comment>
<name>A0A0F9BP97_9ZZZZ</name>
<evidence type="ECO:0000313" key="1">
    <source>
        <dbReference type="EMBL" id="KKK92379.1"/>
    </source>
</evidence>
<reference evidence="1" key="1">
    <citation type="journal article" date="2015" name="Nature">
        <title>Complex archaea that bridge the gap between prokaryotes and eukaryotes.</title>
        <authorList>
            <person name="Spang A."/>
            <person name="Saw J.H."/>
            <person name="Jorgensen S.L."/>
            <person name="Zaremba-Niedzwiedzka K."/>
            <person name="Martijn J."/>
            <person name="Lind A.E."/>
            <person name="van Eijk R."/>
            <person name="Schleper C."/>
            <person name="Guy L."/>
            <person name="Ettema T.J."/>
        </authorList>
    </citation>
    <scope>NUCLEOTIDE SEQUENCE</scope>
</reference>
<protein>
    <submittedName>
        <fullName evidence="1">Uncharacterized protein</fullName>
    </submittedName>
</protein>
<accession>A0A0F9BP97</accession>
<dbReference type="EMBL" id="LAZR01048237">
    <property type="protein sequence ID" value="KKK92379.1"/>
    <property type="molecule type" value="Genomic_DNA"/>
</dbReference>
<feature type="non-terminal residue" evidence="1">
    <location>
        <position position="44"/>
    </location>
</feature>
<sequence length="44" mass="4918">MLFYDSFFSLGRSNGAIGACPCTQEQALALMERYDVARALVYHT</sequence>
<proteinExistence type="predicted"/>
<organism evidence="1">
    <name type="scientific">marine sediment metagenome</name>
    <dbReference type="NCBI Taxonomy" id="412755"/>
    <lineage>
        <taxon>unclassified sequences</taxon>
        <taxon>metagenomes</taxon>
        <taxon>ecological metagenomes</taxon>
    </lineage>
</organism>
<dbReference type="AlphaFoldDB" id="A0A0F9BP97"/>